<keyword evidence="2" id="KW-1185">Reference proteome</keyword>
<sequence length="144" mass="16697">MAYNNSNEGFAVRFKNIKEIYKFIEHGKNTGKVKEAISEAFLKHVEQIMQEIRARLQGWSCDGKSNENADFSNQLLQTAEEELKYIPSCDEECKNANNKIIEFEKYLKGENNQKFYTDCKQTIVNYIELNRQSASSKACAYNRS</sequence>
<evidence type="ECO:0000313" key="2">
    <source>
        <dbReference type="Proteomes" id="UP000266673"/>
    </source>
</evidence>
<evidence type="ECO:0000313" key="1">
    <source>
        <dbReference type="EMBL" id="RIB03321.1"/>
    </source>
</evidence>
<accession>A0A397U0Y0</accession>
<proteinExistence type="predicted"/>
<dbReference type="OrthoDB" id="2303236at2759"/>
<dbReference type="Proteomes" id="UP000266673">
    <property type="component" value="Unassembled WGS sequence"/>
</dbReference>
<gene>
    <name evidence="1" type="ORF">C2G38_2225448</name>
</gene>
<comment type="caution">
    <text evidence="1">The sequence shown here is derived from an EMBL/GenBank/DDBJ whole genome shotgun (WGS) entry which is preliminary data.</text>
</comment>
<dbReference type="STRING" id="44941.A0A397U0Y0"/>
<protein>
    <submittedName>
        <fullName evidence="1">Uncharacterized protein</fullName>
    </submittedName>
</protein>
<reference evidence="1 2" key="1">
    <citation type="submission" date="2018-06" db="EMBL/GenBank/DDBJ databases">
        <title>Comparative genomics reveals the genomic features of Rhizophagus irregularis, R. cerebriforme, R. diaphanum and Gigaspora rosea, and their symbiotic lifestyle signature.</title>
        <authorList>
            <person name="Morin E."/>
            <person name="San Clemente H."/>
            <person name="Chen E.C.H."/>
            <person name="De La Providencia I."/>
            <person name="Hainaut M."/>
            <person name="Kuo A."/>
            <person name="Kohler A."/>
            <person name="Murat C."/>
            <person name="Tang N."/>
            <person name="Roy S."/>
            <person name="Loubradou J."/>
            <person name="Henrissat B."/>
            <person name="Grigoriev I.V."/>
            <person name="Corradi N."/>
            <person name="Roux C."/>
            <person name="Martin F.M."/>
        </authorList>
    </citation>
    <scope>NUCLEOTIDE SEQUENCE [LARGE SCALE GENOMIC DNA]</scope>
    <source>
        <strain evidence="1 2">DAOM 194757</strain>
    </source>
</reference>
<name>A0A397U0Y0_9GLOM</name>
<dbReference type="EMBL" id="QKWP01002448">
    <property type="protein sequence ID" value="RIB03321.1"/>
    <property type="molecule type" value="Genomic_DNA"/>
</dbReference>
<organism evidence="1 2">
    <name type="scientific">Gigaspora rosea</name>
    <dbReference type="NCBI Taxonomy" id="44941"/>
    <lineage>
        <taxon>Eukaryota</taxon>
        <taxon>Fungi</taxon>
        <taxon>Fungi incertae sedis</taxon>
        <taxon>Mucoromycota</taxon>
        <taxon>Glomeromycotina</taxon>
        <taxon>Glomeromycetes</taxon>
        <taxon>Diversisporales</taxon>
        <taxon>Gigasporaceae</taxon>
        <taxon>Gigaspora</taxon>
    </lineage>
</organism>
<dbReference type="AlphaFoldDB" id="A0A397U0Y0"/>